<dbReference type="AlphaFoldDB" id="A0A1G1YIM9"/>
<dbReference type="Proteomes" id="UP000177310">
    <property type="component" value="Unassembled WGS sequence"/>
</dbReference>
<evidence type="ECO:0000313" key="2">
    <source>
        <dbReference type="EMBL" id="OGY51327.1"/>
    </source>
</evidence>
<dbReference type="EMBL" id="MHIL01000020">
    <property type="protein sequence ID" value="OGY51327.1"/>
    <property type="molecule type" value="Genomic_DNA"/>
</dbReference>
<dbReference type="STRING" id="1797542.A3J59_02565"/>
<proteinExistence type="predicted"/>
<gene>
    <name evidence="2" type="ORF">A3J59_02565</name>
</gene>
<protein>
    <submittedName>
        <fullName evidence="2">Uncharacterized protein</fullName>
    </submittedName>
</protein>
<comment type="caution">
    <text evidence="2">The sequence shown here is derived from an EMBL/GenBank/DDBJ whole genome shotgun (WGS) entry which is preliminary data.</text>
</comment>
<reference evidence="2 3" key="1">
    <citation type="journal article" date="2016" name="Nat. Commun.">
        <title>Thousands of microbial genomes shed light on interconnected biogeochemical processes in an aquifer system.</title>
        <authorList>
            <person name="Anantharaman K."/>
            <person name="Brown C.T."/>
            <person name="Hug L.A."/>
            <person name="Sharon I."/>
            <person name="Castelle C.J."/>
            <person name="Probst A.J."/>
            <person name="Thomas B.C."/>
            <person name="Singh A."/>
            <person name="Wilkins M.J."/>
            <person name="Karaoz U."/>
            <person name="Brodie E.L."/>
            <person name="Williams K.H."/>
            <person name="Hubbard S.S."/>
            <person name="Banfield J.F."/>
        </authorList>
    </citation>
    <scope>NUCLEOTIDE SEQUENCE [LARGE SCALE GENOMIC DNA]</scope>
</reference>
<organism evidence="2 3">
    <name type="scientific">Candidatus Buchananbacteria bacterium RIFCSPHIGHO2_02_FULL_56_16</name>
    <dbReference type="NCBI Taxonomy" id="1797542"/>
    <lineage>
        <taxon>Bacteria</taxon>
        <taxon>Candidatus Buchananiibacteriota</taxon>
    </lineage>
</organism>
<feature type="transmembrane region" description="Helical" evidence="1">
    <location>
        <begin position="6"/>
        <end position="26"/>
    </location>
</feature>
<name>A0A1G1YIM9_9BACT</name>
<evidence type="ECO:0000313" key="3">
    <source>
        <dbReference type="Proteomes" id="UP000177310"/>
    </source>
</evidence>
<accession>A0A1G1YIM9</accession>
<keyword evidence="1" id="KW-0812">Transmembrane</keyword>
<keyword evidence="1" id="KW-1133">Transmembrane helix</keyword>
<keyword evidence="1" id="KW-0472">Membrane</keyword>
<evidence type="ECO:0000256" key="1">
    <source>
        <dbReference type="SAM" id="Phobius"/>
    </source>
</evidence>
<sequence length="131" mass="14521">MAQKRFIIGLGIAAVVLAGAVVFFYYQPNAGRFTENRGGANQPLPSNPELERQYEQQLAAILKPFWAGNNPTGIKSKILELHAPGKYLDLHLSIVLAFDLIEQGQQAADQATIEQGLEKLNQLKAGYRWLE</sequence>